<dbReference type="eggNOG" id="KOG1327">
    <property type="taxonomic scope" value="Eukaryota"/>
</dbReference>
<dbReference type="GO" id="GO:0004842">
    <property type="term" value="F:ubiquitin-protein transferase activity"/>
    <property type="evidence" value="ECO:0007669"/>
    <property type="project" value="TreeGrafter"/>
</dbReference>
<dbReference type="OrthoDB" id="1114158at2759"/>
<evidence type="ECO:0000259" key="1">
    <source>
        <dbReference type="Pfam" id="PF07002"/>
    </source>
</evidence>
<dbReference type="InterPro" id="IPR010734">
    <property type="entry name" value="Copine_C"/>
</dbReference>
<sequence>MVASVTRPTSFAPIIERTMTIVEESGGQYHVLLIIVDGQLWSHSRMVRIVRS</sequence>
<dbReference type="Gramene" id="Al_scaffold_0008_2322">
    <property type="protein sequence ID" value="Al_scaffold_0008_2322"/>
    <property type="gene ID" value="Al_scaffold_0008_2322"/>
</dbReference>
<evidence type="ECO:0000313" key="3">
    <source>
        <dbReference type="Proteomes" id="UP000008694"/>
    </source>
</evidence>
<feature type="domain" description="Copine C-terminal" evidence="1">
    <location>
        <begin position="5"/>
        <end position="42"/>
    </location>
</feature>
<evidence type="ECO:0000313" key="2">
    <source>
        <dbReference type="EMBL" id="EFH40835.1"/>
    </source>
</evidence>
<dbReference type="AlphaFoldDB" id="D7MQD8"/>
<reference evidence="3" key="1">
    <citation type="journal article" date="2011" name="Nat. Genet.">
        <title>The Arabidopsis lyrata genome sequence and the basis of rapid genome size change.</title>
        <authorList>
            <person name="Hu T.T."/>
            <person name="Pattyn P."/>
            <person name="Bakker E.G."/>
            <person name="Cao J."/>
            <person name="Cheng J.-F."/>
            <person name="Clark R.M."/>
            <person name="Fahlgren N."/>
            <person name="Fawcett J.A."/>
            <person name="Grimwood J."/>
            <person name="Gundlach H."/>
            <person name="Haberer G."/>
            <person name="Hollister J.D."/>
            <person name="Ossowski S."/>
            <person name="Ottilar R.P."/>
            <person name="Salamov A.A."/>
            <person name="Schneeberger K."/>
            <person name="Spannagl M."/>
            <person name="Wang X."/>
            <person name="Yang L."/>
            <person name="Nasrallah M.E."/>
            <person name="Bergelson J."/>
            <person name="Carrington J.C."/>
            <person name="Gaut B.S."/>
            <person name="Schmutz J."/>
            <person name="Mayer K.F.X."/>
            <person name="Van de Peer Y."/>
            <person name="Grigoriev I.V."/>
            <person name="Nordborg M."/>
            <person name="Weigel D."/>
            <person name="Guo Y.-L."/>
        </authorList>
    </citation>
    <scope>NUCLEOTIDE SEQUENCE [LARGE SCALE GENOMIC DNA]</scope>
    <source>
        <strain evidence="3">cv. MN47</strain>
    </source>
</reference>
<dbReference type="InterPro" id="IPR052079">
    <property type="entry name" value="E3_ligase/Copine_domain"/>
</dbReference>
<dbReference type="EMBL" id="GL348720">
    <property type="protein sequence ID" value="EFH40835.1"/>
    <property type="molecule type" value="Genomic_DNA"/>
</dbReference>
<dbReference type="Proteomes" id="UP000008694">
    <property type="component" value="Unassembled WGS sequence"/>
</dbReference>
<organism evidence="3">
    <name type="scientific">Arabidopsis lyrata subsp. lyrata</name>
    <name type="common">Lyre-leaved rock-cress</name>
    <dbReference type="NCBI Taxonomy" id="81972"/>
    <lineage>
        <taxon>Eukaryota</taxon>
        <taxon>Viridiplantae</taxon>
        <taxon>Streptophyta</taxon>
        <taxon>Embryophyta</taxon>
        <taxon>Tracheophyta</taxon>
        <taxon>Spermatophyta</taxon>
        <taxon>Magnoliopsida</taxon>
        <taxon>eudicotyledons</taxon>
        <taxon>Gunneridae</taxon>
        <taxon>Pentapetalae</taxon>
        <taxon>rosids</taxon>
        <taxon>malvids</taxon>
        <taxon>Brassicales</taxon>
        <taxon>Brassicaceae</taxon>
        <taxon>Camelineae</taxon>
        <taxon>Arabidopsis</taxon>
    </lineage>
</organism>
<dbReference type="PANTHER" id="PTHR45751">
    <property type="entry name" value="COPINE FAMILY PROTEIN 1"/>
    <property type="match status" value="1"/>
</dbReference>
<name>D7MQD8_ARALL</name>
<gene>
    <name evidence="2" type="ORF">ARALYDRAFT_685502</name>
</gene>
<dbReference type="HOGENOM" id="CLU_3089968_0_0_1"/>
<dbReference type="Pfam" id="PF07002">
    <property type="entry name" value="Copine"/>
    <property type="match status" value="1"/>
</dbReference>
<dbReference type="KEGG" id="aly:9302342"/>
<keyword evidence="3" id="KW-1185">Reference proteome</keyword>
<accession>D7MQD8</accession>
<dbReference type="STRING" id="81972.D7MQD8"/>
<dbReference type="GO" id="GO:0016567">
    <property type="term" value="P:protein ubiquitination"/>
    <property type="evidence" value="ECO:0007669"/>
    <property type="project" value="TreeGrafter"/>
</dbReference>
<dbReference type="GO" id="GO:0005634">
    <property type="term" value="C:nucleus"/>
    <property type="evidence" value="ECO:0007669"/>
    <property type="project" value="TreeGrafter"/>
</dbReference>
<protein>
    <submittedName>
        <fullName evidence="2">Predicted protein</fullName>
    </submittedName>
</protein>
<dbReference type="PANTHER" id="PTHR45751:SF30">
    <property type="entry name" value="E3 UBIQUITIN-PROTEIN LIGASE RGLG5"/>
    <property type="match status" value="1"/>
</dbReference>
<proteinExistence type="predicted"/>